<organism evidence="1 2">
    <name type="scientific">Scortum barcoo</name>
    <name type="common">barcoo grunter</name>
    <dbReference type="NCBI Taxonomy" id="214431"/>
    <lineage>
        <taxon>Eukaryota</taxon>
        <taxon>Metazoa</taxon>
        <taxon>Chordata</taxon>
        <taxon>Craniata</taxon>
        <taxon>Vertebrata</taxon>
        <taxon>Euteleostomi</taxon>
        <taxon>Actinopterygii</taxon>
        <taxon>Neopterygii</taxon>
        <taxon>Teleostei</taxon>
        <taxon>Neoteleostei</taxon>
        <taxon>Acanthomorphata</taxon>
        <taxon>Eupercaria</taxon>
        <taxon>Centrarchiformes</taxon>
        <taxon>Terapontoidei</taxon>
        <taxon>Terapontidae</taxon>
        <taxon>Scortum</taxon>
    </lineage>
</organism>
<sequence length="262" mass="28247">MQSLISRLEGFTAASPSPPAAPAPPAAPPAAAAAPPSAASGAIFLACLLRSGPPGLTTEVFRAAAWATAEWSRAPKVCQTAQDFSQALLRVFDQTSPAREASSALLKIQQGRRRVVDYALEFRMTLAADSGWNETSIIGALMDGLAEEVKDFLAPLDIPRDFKSLVEIASRIDNRLRERERERRRPGRKSSGFQGGAALLPSPDTTCDPIPDHSDYPDLSKVPPCYYDLKEVFSKTKATSLPPHREWDCAIELLPGAPIPKA</sequence>
<keyword evidence="2" id="KW-1185">Reference proteome</keyword>
<accession>A0ACB8VSG7</accession>
<protein>
    <submittedName>
        <fullName evidence="1">Uncharacterized protein</fullName>
    </submittedName>
</protein>
<proteinExistence type="predicted"/>
<name>A0ACB8VSG7_9TELE</name>
<dbReference type="EMBL" id="CM041548">
    <property type="protein sequence ID" value="KAI3358632.1"/>
    <property type="molecule type" value="Genomic_DNA"/>
</dbReference>
<dbReference type="Proteomes" id="UP000831701">
    <property type="component" value="Chromosome 18"/>
</dbReference>
<gene>
    <name evidence="1" type="ORF">L3Q82_015048</name>
</gene>
<comment type="caution">
    <text evidence="1">The sequence shown here is derived from an EMBL/GenBank/DDBJ whole genome shotgun (WGS) entry which is preliminary data.</text>
</comment>
<evidence type="ECO:0000313" key="1">
    <source>
        <dbReference type="EMBL" id="KAI3358632.1"/>
    </source>
</evidence>
<evidence type="ECO:0000313" key="2">
    <source>
        <dbReference type="Proteomes" id="UP000831701"/>
    </source>
</evidence>
<reference evidence="1" key="1">
    <citation type="submission" date="2022-04" db="EMBL/GenBank/DDBJ databases">
        <title>Jade perch genome.</title>
        <authorList>
            <person name="Chao B."/>
        </authorList>
    </citation>
    <scope>NUCLEOTIDE SEQUENCE</scope>
    <source>
        <strain evidence="1">CB-2022</strain>
    </source>
</reference>